<organism evidence="1 2">
    <name type="scientific">Puccinia coronata f. sp. avenae</name>
    <dbReference type="NCBI Taxonomy" id="200324"/>
    <lineage>
        <taxon>Eukaryota</taxon>
        <taxon>Fungi</taxon>
        <taxon>Dikarya</taxon>
        <taxon>Basidiomycota</taxon>
        <taxon>Pucciniomycotina</taxon>
        <taxon>Pucciniomycetes</taxon>
        <taxon>Pucciniales</taxon>
        <taxon>Pucciniaceae</taxon>
        <taxon>Puccinia</taxon>
    </lineage>
</organism>
<dbReference type="Proteomes" id="UP000235392">
    <property type="component" value="Unassembled WGS sequence"/>
</dbReference>
<accession>A0A2N5TK68</accession>
<dbReference type="AlphaFoldDB" id="A0A2N5TK68"/>
<protein>
    <submittedName>
        <fullName evidence="1">Uncharacterized protein</fullName>
    </submittedName>
</protein>
<gene>
    <name evidence="1" type="ORF">PCASD_21125</name>
</gene>
<name>A0A2N5TK68_9BASI</name>
<dbReference type="Gene3D" id="3.30.519.10">
    <property type="entry name" value="Guanine Nucleotide Dissociation Inhibitor, domain 2"/>
    <property type="match status" value="1"/>
</dbReference>
<sequence length="76" mass="7948">MIISAAPTSSSLSSYALSLQPTLVPARGAFVDALIAANVAPYLSFQLLPRISATVAASQPLSQHLRCCRSIYGLLS</sequence>
<reference evidence="1 2" key="1">
    <citation type="submission" date="2017-11" db="EMBL/GenBank/DDBJ databases">
        <title>De novo assembly and phasing of dikaryotic genomes from two isolates of Puccinia coronata f. sp. avenae, the causal agent of oat crown rust.</title>
        <authorList>
            <person name="Miller M.E."/>
            <person name="Zhang Y."/>
            <person name="Omidvar V."/>
            <person name="Sperschneider J."/>
            <person name="Schwessinger B."/>
            <person name="Raley C."/>
            <person name="Palmer J.M."/>
            <person name="Garnica D."/>
            <person name="Upadhyaya N."/>
            <person name="Rathjen J."/>
            <person name="Taylor J.M."/>
            <person name="Park R.F."/>
            <person name="Dodds P.N."/>
            <person name="Hirsch C.D."/>
            <person name="Kianian S.F."/>
            <person name="Figueroa M."/>
        </authorList>
    </citation>
    <scope>NUCLEOTIDE SEQUENCE [LARGE SCALE GENOMIC DNA]</scope>
    <source>
        <strain evidence="1">12SD80</strain>
    </source>
</reference>
<dbReference type="EMBL" id="PGCI01000499">
    <property type="protein sequence ID" value="PLW25906.1"/>
    <property type="molecule type" value="Genomic_DNA"/>
</dbReference>
<proteinExistence type="predicted"/>
<evidence type="ECO:0000313" key="1">
    <source>
        <dbReference type="EMBL" id="PLW25906.1"/>
    </source>
</evidence>
<evidence type="ECO:0000313" key="2">
    <source>
        <dbReference type="Proteomes" id="UP000235392"/>
    </source>
</evidence>
<comment type="caution">
    <text evidence="1">The sequence shown here is derived from an EMBL/GenBank/DDBJ whole genome shotgun (WGS) entry which is preliminary data.</text>
</comment>